<accession>A0AAV9CKG6</accession>
<evidence type="ECO:0000313" key="3">
    <source>
        <dbReference type="EMBL" id="KAK1289678.1"/>
    </source>
</evidence>
<dbReference type="PANTHER" id="PTHR19308:SF13">
    <property type="entry name" value="OS02G0468400 PROTEIN"/>
    <property type="match status" value="1"/>
</dbReference>
<dbReference type="Pfam" id="PF01852">
    <property type="entry name" value="START"/>
    <property type="match status" value="1"/>
</dbReference>
<dbReference type="SUPFAM" id="SSF55961">
    <property type="entry name" value="Bet v1-like"/>
    <property type="match status" value="1"/>
</dbReference>
<proteinExistence type="predicted"/>
<evidence type="ECO:0000259" key="2">
    <source>
        <dbReference type="PROSITE" id="PS50848"/>
    </source>
</evidence>
<dbReference type="CDD" id="cd08870">
    <property type="entry name" value="START_STARD2_7-like"/>
    <property type="match status" value="1"/>
</dbReference>
<dbReference type="GO" id="GO:0008289">
    <property type="term" value="F:lipid binding"/>
    <property type="evidence" value="ECO:0007669"/>
    <property type="project" value="InterPro"/>
</dbReference>
<organism evidence="3 4">
    <name type="scientific">Acorus calamus</name>
    <name type="common">Sweet flag</name>
    <dbReference type="NCBI Taxonomy" id="4465"/>
    <lineage>
        <taxon>Eukaryota</taxon>
        <taxon>Viridiplantae</taxon>
        <taxon>Streptophyta</taxon>
        <taxon>Embryophyta</taxon>
        <taxon>Tracheophyta</taxon>
        <taxon>Spermatophyta</taxon>
        <taxon>Magnoliopsida</taxon>
        <taxon>Liliopsida</taxon>
        <taxon>Acoraceae</taxon>
        <taxon>Acorus</taxon>
    </lineage>
</organism>
<dbReference type="GO" id="GO:0005737">
    <property type="term" value="C:cytoplasm"/>
    <property type="evidence" value="ECO:0007669"/>
    <property type="project" value="UniProtKB-ARBA"/>
</dbReference>
<dbReference type="InterPro" id="IPR023393">
    <property type="entry name" value="START-like_dom_sf"/>
</dbReference>
<dbReference type="FunFam" id="3.30.530.20:FF:000027">
    <property type="entry name" value="StAR-related lipid transfer protein 7, mitochondrial"/>
    <property type="match status" value="1"/>
</dbReference>
<feature type="region of interest" description="Disordered" evidence="1">
    <location>
        <begin position="309"/>
        <end position="332"/>
    </location>
</feature>
<dbReference type="AlphaFoldDB" id="A0AAV9CKG6"/>
<evidence type="ECO:0000256" key="1">
    <source>
        <dbReference type="SAM" id="MobiDB-lite"/>
    </source>
</evidence>
<sequence>MKGEPLLPSSIMAGIAGASEEFWRENPRGGWATALLLLLLLSWHILSSLARRRRDRRGSASIAALTVAPPPKSDFRIAQIISDDDLRDLIDDLEEKFSGNERWENVIDKRNDLMSYNAKCMRPKDGPLKYLSVTIFENCSTKLLRDFYMDNEYRKEWDKMVVEHDQLQVDAISGIEIGRTLKKFPLLTPREYILAWRVWEGPDGVFYCLIKGCDHNLHPPQKKYVRVGFFRSGWRIRKVPGRDACEIKMVHQEDAGMNVEMAKLAFAKGIWSYVCKMDNALRKYPLRRHHIRSTSATTALNFIQKVPPGLESDEETSTSGPSQSSQGIVTQQQGKLFNSSSKKWVANGLLLLGGIVCLSRGRSALATKIAMACILKKLAKHGSPSGQAESSQAFHARHT</sequence>
<evidence type="ECO:0000313" key="4">
    <source>
        <dbReference type="Proteomes" id="UP001180020"/>
    </source>
</evidence>
<feature type="compositionally biased region" description="Low complexity" evidence="1">
    <location>
        <begin position="317"/>
        <end position="327"/>
    </location>
</feature>
<reference evidence="3" key="1">
    <citation type="journal article" date="2023" name="Nat. Commun.">
        <title>Diploid and tetraploid genomes of Acorus and the evolution of monocots.</title>
        <authorList>
            <person name="Ma L."/>
            <person name="Liu K.W."/>
            <person name="Li Z."/>
            <person name="Hsiao Y.Y."/>
            <person name="Qi Y."/>
            <person name="Fu T."/>
            <person name="Tang G.D."/>
            <person name="Zhang D."/>
            <person name="Sun W.H."/>
            <person name="Liu D.K."/>
            <person name="Li Y."/>
            <person name="Chen G.Z."/>
            <person name="Liu X.D."/>
            <person name="Liao X.Y."/>
            <person name="Jiang Y.T."/>
            <person name="Yu X."/>
            <person name="Hao Y."/>
            <person name="Huang J."/>
            <person name="Zhao X.W."/>
            <person name="Ke S."/>
            <person name="Chen Y.Y."/>
            <person name="Wu W.L."/>
            <person name="Hsu J.L."/>
            <person name="Lin Y.F."/>
            <person name="Huang M.D."/>
            <person name="Li C.Y."/>
            <person name="Huang L."/>
            <person name="Wang Z.W."/>
            <person name="Zhao X."/>
            <person name="Zhong W.Y."/>
            <person name="Peng D.H."/>
            <person name="Ahmad S."/>
            <person name="Lan S."/>
            <person name="Zhang J.S."/>
            <person name="Tsai W.C."/>
            <person name="Van de Peer Y."/>
            <person name="Liu Z.J."/>
        </authorList>
    </citation>
    <scope>NUCLEOTIDE SEQUENCE</scope>
    <source>
        <strain evidence="3">CP</strain>
    </source>
</reference>
<dbReference type="InterPro" id="IPR002913">
    <property type="entry name" value="START_lipid-bd_dom"/>
</dbReference>
<gene>
    <name evidence="3" type="ORF">QJS10_CPB18g00030</name>
</gene>
<dbReference type="Proteomes" id="UP001180020">
    <property type="component" value="Unassembled WGS sequence"/>
</dbReference>
<reference evidence="3" key="2">
    <citation type="submission" date="2023-06" db="EMBL/GenBank/DDBJ databases">
        <authorList>
            <person name="Ma L."/>
            <person name="Liu K.-W."/>
            <person name="Li Z."/>
            <person name="Hsiao Y.-Y."/>
            <person name="Qi Y."/>
            <person name="Fu T."/>
            <person name="Tang G."/>
            <person name="Zhang D."/>
            <person name="Sun W.-H."/>
            <person name="Liu D.-K."/>
            <person name="Li Y."/>
            <person name="Chen G.-Z."/>
            <person name="Liu X.-D."/>
            <person name="Liao X.-Y."/>
            <person name="Jiang Y.-T."/>
            <person name="Yu X."/>
            <person name="Hao Y."/>
            <person name="Huang J."/>
            <person name="Zhao X.-W."/>
            <person name="Ke S."/>
            <person name="Chen Y.-Y."/>
            <person name="Wu W.-L."/>
            <person name="Hsu J.-L."/>
            <person name="Lin Y.-F."/>
            <person name="Huang M.-D."/>
            <person name="Li C.-Y."/>
            <person name="Huang L."/>
            <person name="Wang Z.-W."/>
            <person name="Zhao X."/>
            <person name="Zhong W.-Y."/>
            <person name="Peng D.-H."/>
            <person name="Ahmad S."/>
            <person name="Lan S."/>
            <person name="Zhang J.-S."/>
            <person name="Tsai W.-C."/>
            <person name="Van De Peer Y."/>
            <person name="Liu Z.-J."/>
        </authorList>
    </citation>
    <scope>NUCLEOTIDE SEQUENCE</scope>
    <source>
        <strain evidence="3">CP</strain>
        <tissue evidence="3">Leaves</tissue>
    </source>
</reference>
<dbReference type="Gene3D" id="3.30.530.20">
    <property type="match status" value="1"/>
</dbReference>
<dbReference type="EMBL" id="JAUJYO010000018">
    <property type="protein sequence ID" value="KAK1289678.1"/>
    <property type="molecule type" value="Genomic_DNA"/>
</dbReference>
<comment type="caution">
    <text evidence="3">The sequence shown here is derived from an EMBL/GenBank/DDBJ whole genome shotgun (WGS) entry which is preliminary data.</text>
</comment>
<protein>
    <recommendedName>
        <fullName evidence="2">START domain-containing protein</fullName>
    </recommendedName>
</protein>
<dbReference type="PROSITE" id="PS50848">
    <property type="entry name" value="START"/>
    <property type="match status" value="1"/>
</dbReference>
<feature type="domain" description="START" evidence="2">
    <location>
        <begin position="100"/>
        <end position="286"/>
    </location>
</feature>
<dbReference type="InterPro" id="IPR051213">
    <property type="entry name" value="START_lipid_transfer"/>
</dbReference>
<dbReference type="PANTHER" id="PTHR19308">
    <property type="entry name" value="PHOSPHATIDYLCHOLINE TRANSFER PROTEIN"/>
    <property type="match status" value="1"/>
</dbReference>
<name>A0AAV9CKG6_ACOCL</name>
<keyword evidence="4" id="KW-1185">Reference proteome</keyword>